<name>A0A9X3TX48_9PROT</name>
<keyword evidence="3" id="KW-1185">Reference proteome</keyword>
<evidence type="ECO:0000313" key="2">
    <source>
        <dbReference type="EMBL" id="MDA5193224.1"/>
    </source>
</evidence>
<keyword evidence="1" id="KW-0472">Membrane</keyword>
<accession>A0A9X3TX48</accession>
<evidence type="ECO:0008006" key="4">
    <source>
        <dbReference type="Google" id="ProtNLM"/>
    </source>
</evidence>
<keyword evidence="1" id="KW-0812">Transmembrane</keyword>
<reference evidence="2" key="1">
    <citation type="submission" date="2022-08" db="EMBL/GenBank/DDBJ databases">
        <authorList>
            <person name="Vandamme P."/>
            <person name="Hettiarachchi A."/>
            <person name="Peeters C."/>
            <person name="Cnockaert M."/>
            <person name="Carlier A."/>
        </authorList>
    </citation>
    <scope>NUCLEOTIDE SEQUENCE</scope>
    <source>
        <strain evidence="2">LMG 31809</strain>
    </source>
</reference>
<evidence type="ECO:0000313" key="3">
    <source>
        <dbReference type="Proteomes" id="UP001141619"/>
    </source>
</evidence>
<evidence type="ECO:0000256" key="1">
    <source>
        <dbReference type="SAM" id="Phobius"/>
    </source>
</evidence>
<dbReference type="Proteomes" id="UP001141619">
    <property type="component" value="Unassembled WGS sequence"/>
</dbReference>
<organism evidence="2 3">
    <name type="scientific">Govanella unica</name>
    <dbReference type="NCBI Taxonomy" id="2975056"/>
    <lineage>
        <taxon>Bacteria</taxon>
        <taxon>Pseudomonadati</taxon>
        <taxon>Pseudomonadota</taxon>
        <taxon>Alphaproteobacteria</taxon>
        <taxon>Emcibacterales</taxon>
        <taxon>Govanellaceae</taxon>
        <taxon>Govanella</taxon>
    </lineage>
</organism>
<gene>
    <name evidence="2" type="ORF">NYP16_04535</name>
</gene>
<protein>
    <recommendedName>
        <fullName evidence="4">Motility protein B-like N-terminal domain-containing protein</fullName>
    </recommendedName>
</protein>
<feature type="transmembrane region" description="Helical" evidence="1">
    <location>
        <begin position="28"/>
        <end position="46"/>
    </location>
</feature>
<sequence>MSQSREPDRTPFDALAPHGKGAEESVKLLVPLFLILITFFMVMNAISNQRTGKAGRVVDSVNTAFRGGDKPYMPRIETLDLLAQAERDVHHDLFYEQGKATLQALIDFPGAYAASGGTVMQVELRDSVLFSSGDVTVRPDQTKFMNALADLLKKESSGEERTVEVLFAVPPAAFRADRNVARAAMARAAAMARELEDRGVPGRSITMGLVPDKRQLMWLTFASRKHAEMERDRKGAPEE</sequence>
<dbReference type="EMBL" id="JANWOI010000001">
    <property type="protein sequence ID" value="MDA5193224.1"/>
    <property type="molecule type" value="Genomic_DNA"/>
</dbReference>
<dbReference type="RefSeq" id="WP_274942918.1">
    <property type="nucleotide sequence ID" value="NZ_JANWOI010000001.1"/>
</dbReference>
<comment type="caution">
    <text evidence="2">The sequence shown here is derived from an EMBL/GenBank/DDBJ whole genome shotgun (WGS) entry which is preliminary data.</text>
</comment>
<keyword evidence="1" id="KW-1133">Transmembrane helix</keyword>
<reference evidence="2" key="2">
    <citation type="journal article" date="2023" name="Syst. Appl. Microbiol.">
        <title>Govania unica gen. nov., sp. nov., a rare biosphere bacterium that represents a novel family in the class Alphaproteobacteria.</title>
        <authorList>
            <person name="Vandamme P."/>
            <person name="Peeters C."/>
            <person name="Hettiarachchi A."/>
            <person name="Cnockaert M."/>
            <person name="Carlier A."/>
        </authorList>
    </citation>
    <scope>NUCLEOTIDE SEQUENCE</scope>
    <source>
        <strain evidence="2">LMG 31809</strain>
    </source>
</reference>
<proteinExistence type="predicted"/>
<dbReference type="AlphaFoldDB" id="A0A9X3TX48"/>